<comment type="caution">
    <text evidence="6">The sequence shown here is derived from an EMBL/GenBank/DDBJ whole genome shotgun (WGS) entry which is preliminary data.</text>
</comment>
<dbReference type="EMBL" id="WISP01000103">
    <property type="protein sequence ID" value="MQW04793.1"/>
    <property type="molecule type" value="Genomic_DNA"/>
</dbReference>
<evidence type="ECO:0000256" key="1">
    <source>
        <dbReference type="ARBA" id="ARBA00022630"/>
    </source>
</evidence>
<protein>
    <submittedName>
        <fullName evidence="6">TIGR03571 family LLM class oxidoreductase</fullName>
        <ecNumber evidence="6">1.-.-.-</ecNumber>
    </submittedName>
</protein>
<dbReference type="InterPro" id="IPR011251">
    <property type="entry name" value="Luciferase-like_dom"/>
</dbReference>
<dbReference type="SUPFAM" id="SSF51679">
    <property type="entry name" value="Bacterial luciferase-like"/>
    <property type="match status" value="1"/>
</dbReference>
<feature type="domain" description="Luciferase-like" evidence="5">
    <location>
        <begin position="9"/>
        <end position="209"/>
    </location>
</feature>
<dbReference type="Gene3D" id="3.20.20.30">
    <property type="entry name" value="Luciferase-like domain"/>
    <property type="match status" value="1"/>
</dbReference>
<evidence type="ECO:0000313" key="6">
    <source>
        <dbReference type="EMBL" id="MQW04793.1"/>
    </source>
</evidence>
<dbReference type="AlphaFoldDB" id="A0A6A7ZPA0"/>
<keyword evidence="1" id="KW-0285">Flavoprotein</keyword>
<accession>A0A6A7ZPA0</accession>
<proteinExistence type="predicted"/>
<evidence type="ECO:0000256" key="2">
    <source>
        <dbReference type="ARBA" id="ARBA00022643"/>
    </source>
</evidence>
<dbReference type="Pfam" id="PF00296">
    <property type="entry name" value="Bac_luciferase"/>
    <property type="match status" value="1"/>
</dbReference>
<dbReference type="EC" id="1.-.-.-" evidence="6"/>
<gene>
    <name evidence="6" type="ORF">GHK45_13670</name>
</gene>
<reference evidence="6" key="1">
    <citation type="journal article" date="2013" name="Genome Biol.">
        <title>Comparative genomics of the core and accessory genomes of 48 Sinorhizobium strains comprising five genospecies.</title>
        <authorList>
            <person name="Sugawara M."/>
            <person name="Epstein B."/>
            <person name="Badgley B.D."/>
            <person name="Unno T."/>
            <person name="Xu L."/>
            <person name="Reese J."/>
            <person name="Gyaneshwar P."/>
            <person name="Denny R."/>
            <person name="Mudge J."/>
            <person name="Bharti A.K."/>
            <person name="Farmer A.D."/>
            <person name="May G.D."/>
            <person name="Woodward J.E."/>
            <person name="Medigue C."/>
            <person name="Vallenet D."/>
            <person name="Lajus A."/>
            <person name="Rouy Z."/>
            <person name="Martinez-Vaz B."/>
            <person name="Tiffin P."/>
            <person name="Young N.D."/>
            <person name="Sadowsky M.J."/>
        </authorList>
    </citation>
    <scope>NUCLEOTIDE SEQUENCE</scope>
    <source>
        <strain evidence="6">M30</strain>
    </source>
</reference>
<name>A0A6A7ZPA0_RHIML</name>
<dbReference type="RefSeq" id="WP_033053023.1">
    <property type="nucleotide sequence ID" value="NZ_CP019585.1"/>
</dbReference>
<dbReference type="NCBIfam" id="TIGR03571">
    <property type="entry name" value="lucif_BA3436"/>
    <property type="match status" value="1"/>
</dbReference>
<keyword evidence="4" id="KW-0503">Monooxygenase</keyword>
<sequence length="319" mass="35192">MFAPDRLTIGIFLPLRFFQGDMTVLQGQSELVAEIDRFGFSAVWVRDVPLFDPAFGDAGQLFDPFTYLSYLAARTQKVALATGSAIFTLRHPIDLAKAATTIDHLSGGRLVLGIASGDRPVEFPAYGIDMESRGERFAEAVSYFRHLTAPGRPQISSRLGALNGADFLPKPAAGRIPLIVTGSSRQDRTWLAENADGWLTYPQATHTAEGPQRLANIIQDWRTKIPDGGFRPHMTNDWLDLVDDPDFPRTPLRGGFVLKTGRKGLIDLLSEWQKAGVNHAALGIQFSERPAKEIIQELAEEILPLFPSLEGPEPLSTKW</sequence>
<dbReference type="InterPro" id="IPR051260">
    <property type="entry name" value="Diverse_substr_monoxygenases"/>
</dbReference>
<keyword evidence="2" id="KW-0288">FMN</keyword>
<evidence type="ECO:0000259" key="5">
    <source>
        <dbReference type="Pfam" id="PF00296"/>
    </source>
</evidence>
<dbReference type="InterPro" id="IPR020020">
    <property type="entry name" value="Luciferase-type_oxidoreductase"/>
</dbReference>
<dbReference type="GO" id="GO:0016705">
    <property type="term" value="F:oxidoreductase activity, acting on paired donors, with incorporation or reduction of molecular oxygen"/>
    <property type="evidence" value="ECO:0007669"/>
    <property type="project" value="InterPro"/>
</dbReference>
<dbReference type="InterPro" id="IPR036661">
    <property type="entry name" value="Luciferase-like_sf"/>
</dbReference>
<organism evidence="6">
    <name type="scientific">Rhizobium meliloti</name>
    <name type="common">Ensifer meliloti</name>
    <name type="synonym">Sinorhizobium meliloti</name>
    <dbReference type="NCBI Taxonomy" id="382"/>
    <lineage>
        <taxon>Bacteria</taxon>
        <taxon>Pseudomonadati</taxon>
        <taxon>Pseudomonadota</taxon>
        <taxon>Alphaproteobacteria</taxon>
        <taxon>Hyphomicrobiales</taxon>
        <taxon>Rhizobiaceae</taxon>
        <taxon>Sinorhizobium/Ensifer group</taxon>
        <taxon>Sinorhizobium</taxon>
    </lineage>
</organism>
<evidence type="ECO:0000256" key="3">
    <source>
        <dbReference type="ARBA" id="ARBA00023002"/>
    </source>
</evidence>
<dbReference type="GO" id="GO:0004497">
    <property type="term" value="F:monooxygenase activity"/>
    <property type="evidence" value="ECO:0007669"/>
    <property type="project" value="UniProtKB-KW"/>
</dbReference>
<dbReference type="PANTHER" id="PTHR30011">
    <property type="entry name" value="ALKANESULFONATE MONOOXYGENASE-RELATED"/>
    <property type="match status" value="1"/>
</dbReference>
<keyword evidence="3 6" id="KW-0560">Oxidoreductase</keyword>
<dbReference type="PANTHER" id="PTHR30011:SF16">
    <property type="entry name" value="C2H2 FINGER DOMAIN TRANSCRIPTION FACTOR (EUROFUNG)-RELATED"/>
    <property type="match status" value="1"/>
</dbReference>
<evidence type="ECO:0000256" key="4">
    <source>
        <dbReference type="ARBA" id="ARBA00023033"/>
    </source>
</evidence>